<accession>A0A327MC12</accession>
<evidence type="ECO:0000313" key="3">
    <source>
        <dbReference type="EMBL" id="RAI59956.1"/>
    </source>
</evidence>
<keyword evidence="2" id="KW-0732">Signal</keyword>
<feature type="chain" id="PRO_5016420198" evidence="2">
    <location>
        <begin position="21"/>
        <end position="188"/>
    </location>
</feature>
<gene>
    <name evidence="3" type="ORF">DOO78_06860</name>
</gene>
<dbReference type="OrthoDB" id="7274447at2"/>
<evidence type="ECO:0000256" key="1">
    <source>
        <dbReference type="SAM" id="MobiDB-lite"/>
    </source>
</evidence>
<evidence type="ECO:0000256" key="2">
    <source>
        <dbReference type="SAM" id="SignalP"/>
    </source>
</evidence>
<proteinExistence type="predicted"/>
<dbReference type="AlphaFoldDB" id="A0A327MC12"/>
<dbReference type="EMBL" id="QLIX01000003">
    <property type="protein sequence ID" value="RAI59956.1"/>
    <property type="molecule type" value="Genomic_DNA"/>
</dbReference>
<feature type="region of interest" description="Disordered" evidence="1">
    <location>
        <begin position="21"/>
        <end position="71"/>
    </location>
</feature>
<feature type="signal peptide" evidence="2">
    <location>
        <begin position="1"/>
        <end position="20"/>
    </location>
</feature>
<reference evidence="4" key="1">
    <citation type="submission" date="2018-06" db="EMBL/GenBank/DDBJ databases">
        <authorList>
            <person name="Khan S.A."/>
        </authorList>
    </citation>
    <scope>NUCLEOTIDE SEQUENCE [LARGE SCALE GENOMIC DNA]</scope>
    <source>
        <strain evidence="4">DB-1506</strain>
    </source>
</reference>
<sequence>MRHWALLLALGLPLMGGMDAAAQPRGTTGQAQPRSTDAQAQPRSPDSPAQPRSADSPAQPRQGPPHEWVFGAWTGGIFPPGDAGTPACFGNPTVIFTRDIVMRVSVLDTAYRERIIETVAEAANGLEFRFAQAAPVLGPMGARPAPDAGFGCAAGPNALKVERKGPDEIAFPGCSEFPSTLKRCTMAR</sequence>
<protein>
    <submittedName>
        <fullName evidence="3">Uncharacterized protein</fullName>
    </submittedName>
</protein>
<comment type="caution">
    <text evidence="3">The sequence shown here is derived from an EMBL/GenBank/DDBJ whole genome shotgun (WGS) entry which is preliminary data.</text>
</comment>
<keyword evidence="4" id="KW-1185">Reference proteome</keyword>
<dbReference type="Proteomes" id="UP000249065">
    <property type="component" value="Unassembled WGS sequence"/>
</dbReference>
<dbReference type="RefSeq" id="WP_111468987.1">
    <property type="nucleotide sequence ID" value="NZ_QLIX01000003.1"/>
</dbReference>
<name>A0A327MC12_9PROT</name>
<organism evidence="3 4">
    <name type="scientific">Roseicella frigidaeris</name>
    <dbReference type="NCBI Taxonomy" id="2230885"/>
    <lineage>
        <taxon>Bacteria</taxon>
        <taxon>Pseudomonadati</taxon>
        <taxon>Pseudomonadota</taxon>
        <taxon>Alphaproteobacteria</taxon>
        <taxon>Acetobacterales</taxon>
        <taxon>Roseomonadaceae</taxon>
        <taxon>Roseicella</taxon>
    </lineage>
</organism>
<feature type="compositionally biased region" description="Polar residues" evidence="1">
    <location>
        <begin position="25"/>
        <end position="44"/>
    </location>
</feature>
<evidence type="ECO:0000313" key="4">
    <source>
        <dbReference type="Proteomes" id="UP000249065"/>
    </source>
</evidence>